<gene>
    <name evidence="1" type="ORF">CYMTET_56301</name>
</gene>
<dbReference type="EMBL" id="LGRX02035721">
    <property type="protein sequence ID" value="KAK3233401.1"/>
    <property type="molecule type" value="Genomic_DNA"/>
</dbReference>
<dbReference type="InterPro" id="IPR036412">
    <property type="entry name" value="HAD-like_sf"/>
</dbReference>
<name>A0AAE0BBJ4_9CHLO</name>
<accession>A0AAE0BBJ4</accession>
<dbReference type="Pfam" id="PF12710">
    <property type="entry name" value="HAD"/>
    <property type="match status" value="1"/>
</dbReference>
<organism evidence="1 2">
    <name type="scientific">Cymbomonas tetramitiformis</name>
    <dbReference type="NCBI Taxonomy" id="36881"/>
    <lineage>
        <taxon>Eukaryota</taxon>
        <taxon>Viridiplantae</taxon>
        <taxon>Chlorophyta</taxon>
        <taxon>Pyramimonadophyceae</taxon>
        <taxon>Pyramimonadales</taxon>
        <taxon>Pyramimonadaceae</taxon>
        <taxon>Cymbomonas</taxon>
    </lineage>
</organism>
<evidence type="ECO:0000313" key="1">
    <source>
        <dbReference type="EMBL" id="KAK3233401.1"/>
    </source>
</evidence>
<dbReference type="SUPFAM" id="SSF56784">
    <property type="entry name" value="HAD-like"/>
    <property type="match status" value="1"/>
</dbReference>
<evidence type="ECO:0000313" key="2">
    <source>
        <dbReference type="Proteomes" id="UP001190700"/>
    </source>
</evidence>
<sequence length="221" mass="24397">MPTANSCIRGCLPCCASGAADNTVQPTNVNRPEVFENSDIVWCIDLDGTLIYEDVTTLAIKGVLREGSLQKITRSLLHAFKGCLKSNLRPAQVFLETSFEVDVTRLTYNPTLLELIKTHRQRGGKVVLATAADETAAKRVAEHLQGVFHEVIASDGDHIKRSRRKATALNERFGKNNYIYAGNSSDDLNVWKDASAMLVVNTSKNVCREALKMGKPYMVIK</sequence>
<comment type="caution">
    <text evidence="1">The sequence shown here is derived from an EMBL/GenBank/DDBJ whole genome shotgun (WGS) entry which is preliminary data.</text>
</comment>
<dbReference type="Proteomes" id="UP001190700">
    <property type="component" value="Unassembled WGS sequence"/>
</dbReference>
<proteinExistence type="predicted"/>
<dbReference type="Gene3D" id="3.40.50.1000">
    <property type="entry name" value="HAD superfamily/HAD-like"/>
    <property type="match status" value="1"/>
</dbReference>
<protein>
    <submittedName>
        <fullName evidence="1">Uncharacterized protein</fullName>
    </submittedName>
</protein>
<dbReference type="InterPro" id="IPR023214">
    <property type="entry name" value="HAD_sf"/>
</dbReference>
<reference evidence="1 2" key="1">
    <citation type="journal article" date="2015" name="Genome Biol. Evol.">
        <title>Comparative Genomics of a Bacterivorous Green Alga Reveals Evolutionary Causalities and Consequences of Phago-Mixotrophic Mode of Nutrition.</title>
        <authorList>
            <person name="Burns J.A."/>
            <person name="Paasch A."/>
            <person name="Narechania A."/>
            <person name="Kim E."/>
        </authorList>
    </citation>
    <scope>NUCLEOTIDE SEQUENCE [LARGE SCALE GENOMIC DNA]</scope>
    <source>
        <strain evidence="1 2">PLY_AMNH</strain>
    </source>
</reference>
<keyword evidence="2" id="KW-1185">Reference proteome</keyword>
<dbReference type="AlphaFoldDB" id="A0AAE0BBJ4"/>